<keyword evidence="7 10" id="KW-0472">Membrane</keyword>
<comment type="caution">
    <text evidence="10">Lacks conserved residue(s) required for the propagation of feature annotation.</text>
</comment>
<evidence type="ECO:0000256" key="4">
    <source>
        <dbReference type="ARBA" id="ARBA00022692"/>
    </source>
</evidence>
<keyword evidence="8 10" id="KW-0594">Phospholipid biosynthesis</keyword>
<organism evidence="11 12">
    <name type="scientific">Salinisphaera japonica YTM-1</name>
    <dbReference type="NCBI Taxonomy" id="1209778"/>
    <lineage>
        <taxon>Bacteria</taxon>
        <taxon>Pseudomonadati</taxon>
        <taxon>Pseudomonadota</taxon>
        <taxon>Gammaproteobacteria</taxon>
        <taxon>Salinisphaerales</taxon>
        <taxon>Salinisphaeraceae</taxon>
        <taxon>Salinisphaera</taxon>
    </lineage>
</organism>
<feature type="transmembrane region" description="Helical" evidence="10">
    <location>
        <begin position="109"/>
        <end position="133"/>
    </location>
</feature>
<dbReference type="InterPro" id="IPR003811">
    <property type="entry name" value="G3P_acylTferase_PlsY"/>
</dbReference>
<comment type="function">
    <text evidence="10">Catalyzes the transfer of an acyl group from acyl-phosphate (acyl-PO(4)) to glycerol-3-phosphate (G3P) to form lysophosphatidic acid (LPA). This enzyme utilizes acyl-phosphate as fatty acyl donor, but not acyl-CoA or acyl-ACP.</text>
</comment>
<keyword evidence="3 10" id="KW-0808">Transferase</keyword>
<dbReference type="OrthoDB" id="9777124at2"/>
<evidence type="ECO:0000256" key="6">
    <source>
        <dbReference type="ARBA" id="ARBA00023098"/>
    </source>
</evidence>
<sequence>MTVVGIIAALAAAYLIGSVSGARVLAGAFAAPDIRRLGSGNAGTSNAWRIGGRGYGAAVLGFDLLKGAVATGLAAALAPIMPWPAVAGFVAVVGHVWPVFHGFRGGKGLATAAGVLVFLAPVVLVAALAVFGATLWARRIVSLASLAALAVAGSFALLAAFMDGPVRALIGGLCVLLVVTHRENIVRLRLGQEPRIRR</sequence>
<dbReference type="NCBIfam" id="TIGR00023">
    <property type="entry name" value="glycerol-3-phosphate 1-O-acyltransferase PlsY"/>
    <property type="match status" value="1"/>
</dbReference>
<name>A0A423PW03_9GAMM</name>
<comment type="similarity">
    <text evidence="10">Belongs to the PlsY family.</text>
</comment>
<comment type="subcellular location">
    <subcellularLocation>
        <location evidence="10">Cell membrane</location>
        <topology evidence="10">Multi-pass membrane protein</topology>
    </subcellularLocation>
</comment>
<evidence type="ECO:0000256" key="2">
    <source>
        <dbReference type="ARBA" id="ARBA00022516"/>
    </source>
</evidence>
<dbReference type="PANTHER" id="PTHR30309">
    <property type="entry name" value="INNER MEMBRANE PROTEIN YGIH"/>
    <property type="match status" value="1"/>
</dbReference>
<gene>
    <name evidence="10" type="primary">plsY</name>
    <name evidence="11" type="ORF">SAJA_05750</name>
</gene>
<evidence type="ECO:0000256" key="1">
    <source>
        <dbReference type="ARBA" id="ARBA00022475"/>
    </source>
</evidence>
<dbReference type="GO" id="GO:0043772">
    <property type="term" value="F:acyl-phosphate glycerol-3-phosphate acyltransferase activity"/>
    <property type="evidence" value="ECO:0007669"/>
    <property type="project" value="UniProtKB-UniRule"/>
</dbReference>
<evidence type="ECO:0000313" key="12">
    <source>
        <dbReference type="Proteomes" id="UP000285310"/>
    </source>
</evidence>
<reference evidence="11 12" key="1">
    <citation type="submission" date="2013-10" db="EMBL/GenBank/DDBJ databases">
        <title>Salinisphaera japonica YTM-1 Genome Sequencing.</title>
        <authorList>
            <person name="Lai Q."/>
            <person name="Li C."/>
            <person name="Shao Z."/>
        </authorList>
    </citation>
    <scope>NUCLEOTIDE SEQUENCE [LARGE SCALE GENOMIC DNA]</scope>
    <source>
        <strain evidence="11 12">YTM-1</strain>
    </source>
</reference>
<comment type="subunit">
    <text evidence="10">Probably interacts with PlsX.</text>
</comment>
<dbReference type="UniPathway" id="UPA00085"/>
<dbReference type="EC" id="2.3.1.275" evidence="10"/>
<dbReference type="FunCoup" id="A0A423PW03">
    <property type="interactions" value="245"/>
</dbReference>
<comment type="catalytic activity">
    <reaction evidence="10">
        <text>an acyl phosphate + sn-glycerol 3-phosphate = a 1-acyl-sn-glycero-3-phosphate + phosphate</text>
        <dbReference type="Rhea" id="RHEA:34075"/>
        <dbReference type="ChEBI" id="CHEBI:43474"/>
        <dbReference type="ChEBI" id="CHEBI:57597"/>
        <dbReference type="ChEBI" id="CHEBI:57970"/>
        <dbReference type="ChEBI" id="CHEBI:59918"/>
        <dbReference type="EC" id="2.3.1.275"/>
    </reaction>
</comment>
<evidence type="ECO:0000256" key="9">
    <source>
        <dbReference type="ARBA" id="ARBA00023264"/>
    </source>
</evidence>
<keyword evidence="6 10" id="KW-0443">Lipid metabolism</keyword>
<dbReference type="SMART" id="SM01207">
    <property type="entry name" value="G3P_acyltransf"/>
    <property type="match status" value="1"/>
</dbReference>
<dbReference type="RefSeq" id="WP_123657680.1">
    <property type="nucleotide sequence ID" value="NZ_AYKG01000013.1"/>
</dbReference>
<keyword evidence="4 10" id="KW-0812">Transmembrane</keyword>
<evidence type="ECO:0000256" key="5">
    <source>
        <dbReference type="ARBA" id="ARBA00022989"/>
    </source>
</evidence>
<dbReference type="EMBL" id="AYKG01000013">
    <property type="protein sequence ID" value="ROO29773.1"/>
    <property type="molecule type" value="Genomic_DNA"/>
</dbReference>
<dbReference type="GO" id="GO:0005886">
    <property type="term" value="C:plasma membrane"/>
    <property type="evidence" value="ECO:0007669"/>
    <property type="project" value="UniProtKB-SubCell"/>
</dbReference>
<keyword evidence="9 10" id="KW-1208">Phospholipid metabolism</keyword>
<evidence type="ECO:0000256" key="3">
    <source>
        <dbReference type="ARBA" id="ARBA00022679"/>
    </source>
</evidence>
<dbReference type="Pfam" id="PF02660">
    <property type="entry name" value="G3P_acyltransf"/>
    <property type="match status" value="1"/>
</dbReference>
<evidence type="ECO:0000256" key="8">
    <source>
        <dbReference type="ARBA" id="ARBA00023209"/>
    </source>
</evidence>
<proteinExistence type="inferred from homology"/>
<evidence type="ECO:0000313" key="11">
    <source>
        <dbReference type="EMBL" id="ROO29773.1"/>
    </source>
</evidence>
<dbReference type="GO" id="GO:0008654">
    <property type="term" value="P:phospholipid biosynthetic process"/>
    <property type="evidence" value="ECO:0007669"/>
    <property type="project" value="UniProtKB-UniRule"/>
</dbReference>
<keyword evidence="1 10" id="KW-1003">Cell membrane</keyword>
<keyword evidence="12" id="KW-1185">Reference proteome</keyword>
<comment type="caution">
    <text evidence="11">The sequence shown here is derived from an EMBL/GenBank/DDBJ whole genome shotgun (WGS) entry which is preliminary data.</text>
</comment>
<comment type="pathway">
    <text evidence="10">Lipid metabolism; phospholipid metabolism.</text>
</comment>
<dbReference type="InParanoid" id="A0A423PW03"/>
<dbReference type="PANTHER" id="PTHR30309:SF0">
    <property type="entry name" value="GLYCEROL-3-PHOSPHATE ACYLTRANSFERASE-RELATED"/>
    <property type="match status" value="1"/>
</dbReference>
<keyword evidence="2 10" id="KW-0444">Lipid biosynthesis</keyword>
<accession>A0A423PW03</accession>
<evidence type="ECO:0000256" key="10">
    <source>
        <dbReference type="HAMAP-Rule" id="MF_01043"/>
    </source>
</evidence>
<dbReference type="HAMAP" id="MF_01043">
    <property type="entry name" value="PlsY"/>
    <property type="match status" value="1"/>
</dbReference>
<evidence type="ECO:0000256" key="7">
    <source>
        <dbReference type="ARBA" id="ARBA00023136"/>
    </source>
</evidence>
<dbReference type="AlphaFoldDB" id="A0A423PW03"/>
<protein>
    <recommendedName>
        <fullName evidence="10">Glycerol-3-phosphate acyltransferase</fullName>
    </recommendedName>
    <alternativeName>
        <fullName evidence="10">Acyl-PO4 G3P acyltransferase</fullName>
    </alternativeName>
    <alternativeName>
        <fullName evidence="10">Acyl-phosphate--glycerol-3-phosphate acyltransferase</fullName>
    </alternativeName>
    <alternativeName>
        <fullName evidence="10">G3P acyltransferase</fullName>
        <shortName evidence="10">GPAT</shortName>
        <ecNumber evidence="10">2.3.1.275</ecNumber>
    </alternativeName>
    <alternativeName>
        <fullName evidence="10">Lysophosphatidic acid synthase</fullName>
        <shortName evidence="10">LPA synthase</shortName>
    </alternativeName>
</protein>
<dbReference type="Proteomes" id="UP000285310">
    <property type="component" value="Unassembled WGS sequence"/>
</dbReference>
<keyword evidence="5 10" id="KW-1133">Transmembrane helix</keyword>
<feature type="transmembrane region" description="Helical" evidence="10">
    <location>
        <begin position="140"/>
        <end position="162"/>
    </location>
</feature>